<feature type="transmembrane region" description="Helical" evidence="7">
    <location>
        <begin position="747"/>
        <end position="766"/>
    </location>
</feature>
<feature type="transmembrane region" description="Helical" evidence="7">
    <location>
        <begin position="267"/>
        <end position="288"/>
    </location>
</feature>
<evidence type="ECO:0000256" key="3">
    <source>
        <dbReference type="ARBA" id="ARBA00022692"/>
    </source>
</evidence>
<proteinExistence type="inferred from homology"/>
<feature type="transmembrane region" description="Helical" evidence="7">
    <location>
        <begin position="433"/>
        <end position="452"/>
    </location>
</feature>
<feature type="domain" description="MacB-like periplasmic core" evidence="9">
    <location>
        <begin position="18"/>
        <end position="232"/>
    </location>
</feature>
<comment type="subcellular location">
    <subcellularLocation>
        <location evidence="1">Cell membrane</location>
        <topology evidence="1">Multi-pass membrane protein</topology>
    </subcellularLocation>
</comment>
<dbReference type="PANTHER" id="PTHR30572">
    <property type="entry name" value="MEMBRANE COMPONENT OF TRANSPORTER-RELATED"/>
    <property type="match status" value="1"/>
</dbReference>
<dbReference type="AlphaFoldDB" id="A0A5S5AQ45"/>
<dbReference type="Pfam" id="PF02687">
    <property type="entry name" value="FtsX"/>
    <property type="match status" value="2"/>
</dbReference>
<dbReference type="Pfam" id="PF12704">
    <property type="entry name" value="MacB_PCD"/>
    <property type="match status" value="1"/>
</dbReference>
<dbReference type="InterPro" id="IPR050250">
    <property type="entry name" value="Macrolide_Exporter_MacB"/>
</dbReference>
<evidence type="ECO:0000256" key="7">
    <source>
        <dbReference type="SAM" id="Phobius"/>
    </source>
</evidence>
<dbReference type="GO" id="GO:0022857">
    <property type="term" value="F:transmembrane transporter activity"/>
    <property type="evidence" value="ECO:0007669"/>
    <property type="project" value="TreeGrafter"/>
</dbReference>
<gene>
    <name evidence="10" type="ORF">LZ11_01605</name>
</gene>
<evidence type="ECO:0000256" key="1">
    <source>
        <dbReference type="ARBA" id="ARBA00004651"/>
    </source>
</evidence>
<keyword evidence="3 7" id="KW-0812">Transmembrane</keyword>
<keyword evidence="2" id="KW-1003">Cell membrane</keyword>
<evidence type="ECO:0000313" key="11">
    <source>
        <dbReference type="Proteomes" id="UP000322294"/>
    </source>
</evidence>
<accession>A0A5S5AQ45</accession>
<feature type="domain" description="ABC3 transporter permease C-terminal" evidence="8">
    <location>
        <begin position="268"/>
        <end position="380"/>
    </location>
</feature>
<feature type="transmembrane region" description="Helical" evidence="7">
    <location>
        <begin position="355"/>
        <end position="376"/>
    </location>
</feature>
<evidence type="ECO:0000313" key="10">
    <source>
        <dbReference type="EMBL" id="TYP53254.1"/>
    </source>
</evidence>
<evidence type="ECO:0000259" key="9">
    <source>
        <dbReference type="Pfam" id="PF12704"/>
    </source>
</evidence>
<dbReference type="OrthoDB" id="5137249at2"/>
<dbReference type="Proteomes" id="UP000322294">
    <property type="component" value="Unassembled WGS sequence"/>
</dbReference>
<organism evidence="10 11">
    <name type="scientific">Thermosediminibacter litoriperuensis</name>
    <dbReference type="NCBI Taxonomy" id="291989"/>
    <lineage>
        <taxon>Bacteria</taxon>
        <taxon>Bacillati</taxon>
        <taxon>Bacillota</taxon>
        <taxon>Clostridia</taxon>
        <taxon>Thermosediminibacterales</taxon>
        <taxon>Thermosediminibacteraceae</taxon>
        <taxon>Thermosediminibacter</taxon>
    </lineage>
</organism>
<name>A0A5S5AQ45_9FIRM</name>
<evidence type="ECO:0000256" key="6">
    <source>
        <dbReference type="ARBA" id="ARBA00038076"/>
    </source>
</evidence>
<keyword evidence="4 7" id="KW-1133">Transmembrane helix</keyword>
<evidence type="ECO:0000259" key="8">
    <source>
        <dbReference type="Pfam" id="PF02687"/>
    </source>
</evidence>
<protein>
    <submittedName>
        <fullName evidence="10">Putative ABC transport system permease protein</fullName>
    </submittedName>
</protein>
<comment type="caution">
    <text evidence="10">The sequence shown here is derived from an EMBL/GenBank/DDBJ whole genome shotgun (WGS) entry which is preliminary data.</text>
</comment>
<dbReference type="RefSeq" id="WP_148867348.1">
    <property type="nucleotide sequence ID" value="NZ_VNHO01000016.1"/>
</dbReference>
<evidence type="ECO:0000256" key="5">
    <source>
        <dbReference type="ARBA" id="ARBA00023136"/>
    </source>
</evidence>
<reference evidence="10 11" key="1">
    <citation type="submission" date="2019-07" db="EMBL/GenBank/DDBJ databases">
        <title>Genomic Encyclopedia of Type Strains, Phase I: the one thousand microbial genomes (KMG-I) project.</title>
        <authorList>
            <person name="Kyrpides N."/>
        </authorList>
    </citation>
    <scope>NUCLEOTIDE SEQUENCE [LARGE SCALE GENOMIC DNA]</scope>
    <source>
        <strain evidence="10 11">DSM 16647</strain>
    </source>
</reference>
<feature type="domain" description="ABC3 transporter permease C-terminal" evidence="8">
    <location>
        <begin position="661"/>
        <end position="779"/>
    </location>
</feature>
<sequence length="787" mass="87853">MLWQKMIRDLKENKGSYIACTVVIVMGLLVFTAFSTVVGSLRASQQKFYEEQNFADGFIKVQAIPQNEVKNLERIDGIKEIQGRLVKEVIVLKPGTRENVYLRLVSVDPGMANPVNGVLLIRGRPLDDDSMNVWIDNKFSEANNLDLNSKIEIIAGGKVRTLTVTGVGNSPEFVYTLRTPEDVYPSPETFGIAFIPIKAIEKLFPDEKYFNELVFTLKPGADYEKVKEELENSLKPYGVKSIIPRAEQMSHMLLDLELKSLESISKAMPVMFLSVAGMILYITLKRLIELQRGQIGILKAEGFTSGEILFHYMSYALTIGLTGGLTGSILGAVLSYPLTSMYQEFFNLPGFRGRFSPSLILLGVLLSLSFSLIAGYQGCKKVLALEPAEAIRPPAPIRGRRIFLEKIGFLWKTLNVQGMMAVRNLSRNTGRSLFIFLGILFCFTITTFTWSANDVTQKMLFDQYEKVEVYDVKITLARPLDQKKALRELEAHPGVSYAEPMAEVPVTLKNRWLKKDTVVLGLPRDGRLYNILDKKYNKIAPPKNGILLSERLSELLNAGVGTKLTVESPMKTGEKEGVLEVVGIIPQYVGVNAYMELGALQEFLNHKGLVTSIMLRVDQEAIDPLRQKYMSSEYISSIDERSQRLNRFKEMMASYGSMLYIYALIGVLIGFAIIYSSSVISMSERSRELASMMVLGMTQEEVVSVVTFEQWCIGLPALIAGIPASKLMMAGLSRVVSSDMFTMPDSLTFSSLILSFAVTAFSIWIAQKAAARKVRSLNPVEVLKARE</sequence>
<feature type="transmembrane region" description="Helical" evidence="7">
    <location>
        <begin position="309"/>
        <end position="335"/>
    </location>
</feature>
<keyword evidence="5 7" id="KW-0472">Membrane</keyword>
<feature type="transmembrane region" description="Helical" evidence="7">
    <location>
        <begin position="702"/>
        <end position="724"/>
    </location>
</feature>
<feature type="transmembrane region" description="Helical" evidence="7">
    <location>
        <begin position="659"/>
        <end position="681"/>
    </location>
</feature>
<feature type="transmembrane region" description="Helical" evidence="7">
    <location>
        <begin position="16"/>
        <end position="38"/>
    </location>
</feature>
<dbReference type="InterPro" id="IPR025857">
    <property type="entry name" value="MacB_PCD"/>
</dbReference>
<comment type="similarity">
    <text evidence="6">Belongs to the ABC-4 integral membrane protein family.</text>
</comment>
<keyword evidence="11" id="KW-1185">Reference proteome</keyword>
<dbReference type="GO" id="GO:0005886">
    <property type="term" value="C:plasma membrane"/>
    <property type="evidence" value="ECO:0007669"/>
    <property type="project" value="UniProtKB-SubCell"/>
</dbReference>
<evidence type="ECO:0000256" key="2">
    <source>
        <dbReference type="ARBA" id="ARBA00022475"/>
    </source>
</evidence>
<evidence type="ECO:0000256" key="4">
    <source>
        <dbReference type="ARBA" id="ARBA00022989"/>
    </source>
</evidence>
<dbReference type="PANTHER" id="PTHR30572:SF4">
    <property type="entry name" value="ABC TRANSPORTER PERMEASE YTRF"/>
    <property type="match status" value="1"/>
</dbReference>
<dbReference type="EMBL" id="VNHO01000016">
    <property type="protein sequence ID" value="TYP53254.1"/>
    <property type="molecule type" value="Genomic_DNA"/>
</dbReference>
<dbReference type="InterPro" id="IPR003838">
    <property type="entry name" value="ABC3_permease_C"/>
</dbReference>